<sequence>MAYEIKAIHLDNSFSQSTESISKVRLSDGTVETKQQVVNYIDQNLEYYYTTSYNTRADVESVHPYNRTPYIRTKGNQTTKDNLLSLPQF</sequence>
<organism evidence="1 2">
    <name type="scientific">Sporolactobacillus spathodeae</name>
    <dbReference type="NCBI Taxonomy" id="1465502"/>
    <lineage>
        <taxon>Bacteria</taxon>
        <taxon>Bacillati</taxon>
        <taxon>Bacillota</taxon>
        <taxon>Bacilli</taxon>
        <taxon>Bacillales</taxon>
        <taxon>Sporolactobacillaceae</taxon>
        <taxon>Sporolactobacillus</taxon>
    </lineage>
</organism>
<comment type="caution">
    <text evidence="1">The sequence shown here is derived from an EMBL/GenBank/DDBJ whole genome shotgun (WGS) entry which is preliminary data.</text>
</comment>
<evidence type="ECO:0000313" key="2">
    <source>
        <dbReference type="Proteomes" id="UP000823201"/>
    </source>
</evidence>
<accession>A0ABS2Q7D9</accession>
<dbReference type="Pfam" id="PF13031">
    <property type="entry name" value="DUF3892"/>
    <property type="match status" value="1"/>
</dbReference>
<name>A0ABS2Q7D9_9BACL</name>
<keyword evidence="2" id="KW-1185">Reference proteome</keyword>
<evidence type="ECO:0008006" key="3">
    <source>
        <dbReference type="Google" id="ProtNLM"/>
    </source>
</evidence>
<gene>
    <name evidence="1" type="ORF">JOC27_000656</name>
</gene>
<proteinExistence type="predicted"/>
<protein>
    <recommendedName>
        <fullName evidence="3">DUF3892 domain-containing protein</fullName>
    </recommendedName>
</protein>
<reference evidence="1 2" key="1">
    <citation type="submission" date="2021-01" db="EMBL/GenBank/DDBJ databases">
        <title>Genomic Encyclopedia of Type Strains, Phase IV (KMG-IV): sequencing the most valuable type-strain genomes for metagenomic binning, comparative biology and taxonomic classification.</title>
        <authorList>
            <person name="Goeker M."/>
        </authorList>
    </citation>
    <scope>NUCLEOTIDE SEQUENCE [LARGE SCALE GENOMIC DNA]</scope>
    <source>
        <strain evidence="1 2">DSM 100968</strain>
    </source>
</reference>
<evidence type="ECO:0000313" key="1">
    <source>
        <dbReference type="EMBL" id="MBM7657215.1"/>
    </source>
</evidence>
<dbReference type="InterPro" id="IPR024997">
    <property type="entry name" value="DUF3892"/>
</dbReference>
<dbReference type="Proteomes" id="UP000823201">
    <property type="component" value="Unassembled WGS sequence"/>
</dbReference>
<dbReference type="EMBL" id="JAFBEV010000004">
    <property type="protein sequence ID" value="MBM7657215.1"/>
    <property type="molecule type" value="Genomic_DNA"/>
</dbReference>
<dbReference type="RefSeq" id="WP_205005564.1">
    <property type="nucleotide sequence ID" value="NZ_CBCRXA010000016.1"/>
</dbReference>